<accession>A0A0M0F7Z2</accession>
<protein>
    <recommendedName>
        <fullName evidence="4">VWFA domain-containing protein</fullName>
    </recommendedName>
</protein>
<dbReference type="InterPro" id="IPR036465">
    <property type="entry name" value="vWFA_dom_sf"/>
</dbReference>
<name>A0A0M0F7Z2_CELCE</name>
<feature type="region of interest" description="Disordered" evidence="1">
    <location>
        <begin position="212"/>
        <end position="248"/>
    </location>
</feature>
<dbReference type="AlphaFoldDB" id="A0A0M0F7Z2"/>
<dbReference type="RefSeq" id="WP_186008852.1">
    <property type="nucleotide sequence ID" value="NZ_KQ435290.1"/>
</dbReference>
<evidence type="ECO:0008006" key="4">
    <source>
        <dbReference type="Google" id="ProtNLM"/>
    </source>
</evidence>
<sequence>MPDQTLTHLAMLLDRSGSMQTIKQATEQGFDLFLAEQRDAPGRCTVTLAQFDNEYEEVYTDLDVREVPPLDLRPRGMTALLDSIGRLVQTTALRIAQLPEDQRPGAVIVGIMTDGLENASKEYTHAAIKALVTEREEQFGWTFLYMGANQDAIEVGASLGVKRERSLTYDTANVDQAYAATSRSMAGMRTAMAAGAPPAAARDQHAVYTEADRAAAGGPGPTRRPRAAAPWAGSAPIPPVRASRGTKDDPFDETALLQHLRSVLASGSPTLADVGTYGGRAVVWATVRGVPVYLNADTKRGALQQLVDAAADGPLPWNVIANRTGQLNKVTFRSGRRVRGFYCYTSEVQPAAGPLGGVPAAR</sequence>
<dbReference type="EMBL" id="ATNL01000008">
    <property type="protein sequence ID" value="KON73583.1"/>
    <property type="molecule type" value="Genomic_DNA"/>
</dbReference>
<dbReference type="Proteomes" id="UP000037387">
    <property type="component" value="Unassembled WGS sequence"/>
</dbReference>
<proteinExistence type="predicted"/>
<reference evidence="2 3" key="1">
    <citation type="journal article" date="2015" name="Sci. Rep.">
        <title>Functional and structural properties of a novel cellulosome-like multienzyme complex: efficient glycoside hydrolysis of water-insoluble 7-xylosyl-10-deacetylpaclitaxel.</title>
        <authorList>
            <person name="Dou T.Y."/>
            <person name="Luan H.W."/>
            <person name="Ge G.B."/>
            <person name="Dong M.M."/>
            <person name="Zou H.F."/>
            <person name="He Y.Q."/>
            <person name="Cui P."/>
            <person name="Wang J.Y."/>
            <person name="Hao D.C."/>
            <person name="Yang S.L."/>
            <person name="Yang L."/>
        </authorList>
    </citation>
    <scope>NUCLEOTIDE SEQUENCE [LARGE SCALE GENOMIC DNA]</scope>
    <source>
        <strain evidence="2 3">F16</strain>
    </source>
</reference>
<comment type="caution">
    <text evidence="2">The sequence shown here is derived from an EMBL/GenBank/DDBJ whole genome shotgun (WGS) entry which is preliminary data.</text>
</comment>
<evidence type="ECO:0000313" key="3">
    <source>
        <dbReference type="Proteomes" id="UP000037387"/>
    </source>
</evidence>
<dbReference type="PATRIC" id="fig|1350482.3.peg.2341"/>
<evidence type="ECO:0000256" key="1">
    <source>
        <dbReference type="SAM" id="MobiDB-lite"/>
    </source>
</evidence>
<organism evidence="2 3">
    <name type="scientific">Cellulosimicrobium cellulans F16</name>
    <dbReference type="NCBI Taxonomy" id="1350482"/>
    <lineage>
        <taxon>Bacteria</taxon>
        <taxon>Bacillati</taxon>
        <taxon>Actinomycetota</taxon>
        <taxon>Actinomycetes</taxon>
        <taxon>Micrococcales</taxon>
        <taxon>Promicromonosporaceae</taxon>
        <taxon>Cellulosimicrobium</taxon>
    </lineage>
</organism>
<dbReference type="SUPFAM" id="SSF53300">
    <property type="entry name" value="vWA-like"/>
    <property type="match status" value="1"/>
</dbReference>
<keyword evidence="3" id="KW-1185">Reference proteome</keyword>
<gene>
    <name evidence="2" type="ORF">M768_11620</name>
</gene>
<evidence type="ECO:0000313" key="2">
    <source>
        <dbReference type="EMBL" id="KON73583.1"/>
    </source>
</evidence>